<dbReference type="GO" id="GO:0046872">
    <property type="term" value="F:metal ion binding"/>
    <property type="evidence" value="ECO:0007669"/>
    <property type="project" value="UniProtKB-KW"/>
</dbReference>
<keyword evidence="3" id="KW-0560">Oxidoreductase</keyword>
<dbReference type="RefSeq" id="WP_137733739.1">
    <property type="nucleotide sequence ID" value="NZ_BJCL01000007.1"/>
</dbReference>
<dbReference type="Gene3D" id="2.102.10.10">
    <property type="entry name" value="Rieske [2Fe-2S] iron-sulphur domain"/>
    <property type="match status" value="1"/>
</dbReference>
<dbReference type="PANTHER" id="PTHR21266">
    <property type="entry name" value="IRON-SULFUR DOMAIN CONTAINING PROTEIN"/>
    <property type="match status" value="1"/>
</dbReference>
<dbReference type="EMBL" id="BJCL01000007">
    <property type="protein sequence ID" value="GCL64010.1"/>
    <property type="molecule type" value="Genomic_DNA"/>
</dbReference>
<proteinExistence type="predicted"/>
<evidence type="ECO:0000313" key="8">
    <source>
        <dbReference type="Proteomes" id="UP000301751"/>
    </source>
</evidence>
<dbReference type="AlphaFoldDB" id="A0A480AT18"/>
<keyword evidence="5" id="KW-0411">Iron-sulfur</keyword>
<keyword evidence="4" id="KW-0408">Iron</keyword>
<evidence type="ECO:0000256" key="5">
    <source>
        <dbReference type="ARBA" id="ARBA00023014"/>
    </source>
</evidence>
<dbReference type="InterPro" id="IPR017941">
    <property type="entry name" value="Rieske_2Fe-2S"/>
</dbReference>
<evidence type="ECO:0000313" key="7">
    <source>
        <dbReference type="EMBL" id="GCL64010.1"/>
    </source>
</evidence>
<comment type="caution">
    <text evidence="7">The sequence shown here is derived from an EMBL/GenBank/DDBJ whole genome shotgun (WGS) entry which is preliminary data.</text>
</comment>
<dbReference type="Proteomes" id="UP000301751">
    <property type="component" value="Unassembled WGS sequence"/>
</dbReference>
<keyword evidence="8" id="KW-1185">Reference proteome</keyword>
<dbReference type="Pfam" id="PF19112">
    <property type="entry name" value="VanA_C"/>
    <property type="match status" value="1"/>
</dbReference>
<sequence>MSAMPDRIRQAAQRAQADLADETTPLLRNAWYVAALAPEVSRQPLARRLVDIPVVLYRREDGRAVALEDRCAHRSFPLSRGQVVGDNLVCGYHGACYGADGRCTRVPSQAQVPPGAVVRSFPLIETGALLWIWPGDPALADPALLPAQPWMSDAGWASSTERLHLRASHVRLHENLLDLTHLSFLHANSFGTPDYASAPFETVLDEAAGRFSLHRTVSPTRLPPLWAVPTGLGGVDAARVVSSSFLSPALHVVAVKFYACALPEDAQPARAIRTAHLVTPESATRTHYFIQHARNFALDDAEITRFMHQQLLQAFQEDVDGLEAIETLLAGYPARQPEISFHADKASLAMRRWLKRQAEAEALSRAG</sequence>
<dbReference type="OrthoDB" id="9790995at2"/>
<evidence type="ECO:0000256" key="3">
    <source>
        <dbReference type="ARBA" id="ARBA00023002"/>
    </source>
</evidence>
<evidence type="ECO:0000256" key="1">
    <source>
        <dbReference type="ARBA" id="ARBA00022714"/>
    </source>
</evidence>
<protein>
    <submittedName>
        <fullName evidence="7">Oxidoreductase subunit alpha</fullName>
    </submittedName>
</protein>
<feature type="domain" description="Rieske" evidence="6">
    <location>
        <begin position="31"/>
        <end position="132"/>
    </location>
</feature>
<dbReference type="PROSITE" id="PS51296">
    <property type="entry name" value="RIESKE"/>
    <property type="match status" value="1"/>
</dbReference>
<dbReference type="InterPro" id="IPR050584">
    <property type="entry name" value="Cholesterol_7-desaturase"/>
</dbReference>
<keyword evidence="1" id="KW-0001">2Fe-2S</keyword>
<dbReference type="SUPFAM" id="SSF55961">
    <property type="entry name" value="Bet v1-like"/>
    <property type="match status" value="1"/>
</dbReference>
<organism evidence="7 8">
    <name type="scientific">Pseudaquabacterium pictum</name>
    <dbReference type="NCBI Taxonomy" id="2315236"/>
    <lineage>
        <taxon>Bacteria</taxon>
        <taxon>Pseudomonadati</taxon>
        <taxon>Pseudomonadota</taxon>
        <taxon>Betaproteobacteria</taxon>
        <taxon>Burkholderiales</taxon>
        <taxon>Sphaerotilaceae</taxon>
        <taxon>Pseudaquabacterium</taxon>
    </lineage>
</organism>
<name>A0A480AT18_9BURK</name>
<keyword evidence="2" id="KW-0479">Metal-binding</keyword>
<dbReference type="Pfam" id="PF00355">
    <property type="entry name" value="Rieske"/>
    <property type="match status" value="1"/>
</dbReference>
<reference evidence="8" key="1">
    <citation type="submission" date="2019-03" db="EMBL/GenBank/DDBJ databases">
        <title>Aquabacterium pictum sp.nov., the first bacteriochlorophyll a-containing freshwater bacterium in the genus Aquabacterium of the class Betaproteobacteria.</title>
        <authorList>
            <person name="Hirose S."/>
            <person name="Tank M."/>
            <person name="Hara E."/>
            <person name="Tamaki H."/>
            <person name="Takaichi S."/>
            <person name="Haruta S."/>
            <person name="Hanada S."/>
        </authorList>
    </citation>
    <scope>NUCLEOTIDE SEQUENCE [LARGE SCALE GENOMIC DNA]</scope>
    <source>
        <strain evidence="8">W35</strain>
    </source>
</reference>
<evidence type="ECO:0000256" key="2">
    <source>
        <dbReference type="ARBA" id="ARBA00022723"/>
    </source>
</evidence>
<dbReference type="PANTHER" id="PTHR21266:SF60">
    <property type="entry name" value="3-KETOSTEROID-9-ALPHA-MONOOXYGENASE, OXYGENASE COMPONENT"/>
    <property type="match status" value="1"/>
</dbReference>
<dbReference type="SUPFAM" id="SSF50022">
    <property type="entry name" value="ISP domain"/>
    <property type="match status" value="1"/>
</dbReference>
<gene>
    <name evidence="7" type="ORF">AQPW35_30910</name>
</gene>
<dbReference type="InterPro" id="IPR044043">
    <property type="entry name" value="VanA_C_cat"/>
</dbReference>
<evidence type="ECO:0000256" key="4">
    <source>
        <dbReference type="ARBA" id="ARBA00023004"/>
    </source>
</evidence>
<dbReference type="Gene3D" id="3.90.380.10">
    <property type="entry name" value="Naphthalene 1,2-dioxygenase Alpha Subunit, Chain A, domain 1"/>
    <property type="match status" value="1"/>
</dbReference>
<evidence type="ECO:0000259" key="6">
    <source>
        <dbReference type="PROSITE" id="PS51296"/>
    </source>
</evidence>
<dbReference type="GO" id="GO:0051537">
    <property type="term" value="F:2 iron, 2 sulfur cluster binding"/>
    <property type="evidence" value="ECO:0007669"/>
    <property type="project" value="UniProtKB-KW"/>
</dbReference>
<dbReference type="InterPro" id="IPR036922">
    <property type="entry name" value="Rieske_2Fe-2S_sf"/>
</dbReference>
<accession>A0A480AT18</accession>
<dbReference type="GO" id="GO:0016491">
    <property type="term" value="F:oxidoreductase activity"/>
    <property type="evidence" value="ECO:0007669"/>
    <property type="project" value="UniProtKB-KW"/>
</dbReference>